<name>A0AAX6N123_9PEZI</name>
<sequence>MQPQRILRYLAIGLRAWKAAASMCRYNLLVDDFSRFSDKRNSLGMKASDDGSMRYLTVSEDTIFFAPQRLSYFYETVPCVSERASGYNAIAFTIKAPQDASITLEMQTADDCTSELYNSTWRYVMNFTGEEQRIVAPMSSFQGARTNGIAAFNWATWETNTTDFVWELGDIELICGAVP</sequence>
<evidence type="ECO:0000313" key="2">
    <source>
        <dbReference type="Proteomes" id="UP001369815"/>
    </source>
</evidence>
<evidence type="ECO:0000313" key="1">
    <source>
        <dbReference type="EMBL" id="KAK6958357.1"/>
    </source>
</evidence>
<accession>A0AAX6N123</accession>
<proteinExistence type="predicted"/>
<reference evidence="1 2" key="1">
    <citation type="journal article" date="2024" name="Front Chem Biol">
        <title>Unveiling the potential of Daldinia eschscholtzii MFLUCC 19-0629 through bioactivity and bioinformatics studies for enhanced sustainable agriculture production.</title>
        <authorList>
            <person name="Brooks S."/>
            <person name="Weaver J.A."/>
            <person name="Klomchit A."/>
            <person name="Alharthi S.A."/>
            <person name="Onlamun T."/>
            <person name="Nurani R."/>
            <person name="Vong T.K."/>
            <person name="Alberti F."/>
            <person name="Greco C."/>
        </authorList>
    </citation>
    <scope>NUCLEOTIDE SEQUENCE [LARGE SCALE GENOMIC DNA]</scope>
    <source>
        <strain evidence="1">MFLUCC 19-0629</strain>
    </source>
</reference>
<organism evidence="1 2">
    <name type="scientific">Daldinia eschscholtzii</name>
    <dbReference type="NCBI Taxonomy" id="292717"/>
    <lineage>
        <taxon>Eukaryota</taxon>
        <taxon>Fungi</taxon>
        <taxon>Dikarya</taxon>
        <taxon>Ascomycota</taxon>
        <taxon>Pezizomycotina</taxon>
        <taxon>Sordariomycetes</taxon>
        <taxon>Xylariomycetidae</taxon>
        <taxon>Xylariales</taxon>
        <taxon>Hypoxylaceae</taxon>
        <taxon>Daldinia</taxon>
    </lineage>
</organism>
<keyword evidence="2" id="KW-1185">Reference proteome</keyword>
<gene>
    <name evidence="1" type="ORF">Daesc_001156</name>
</gene>
<comment type="caution">
    <text evidence="1">The sequence shown here is derived from an EMBL/GenBank/DDBJ whole genome shotgun (WGS) entry which is preliminary data.</text>
</comment>
<dbReference type="EMBL" id="JBANMG010000001">
    <property type="protein sequence ID" value="KAK6958357.1"/>
    <property type="molecule type" value="Genomic_DNA"/>
</dbReference>
<dbReference type="Proteomes" id="UP001369815">
    <property type="component" value="Unassembled WGS sequence"/>
</dbReference>
<protein>
    <submittedName>
        <fullName evidence="1">Uncharacterized protein</fullName>
    </submittedName>
</protein>
<dbReference type="AlphaFoldDB" id="A0AAX6N123"/>